<accession>A0A2S6A279</accession>
<dbReference type="EMBL" id="PSZD01000015">
    <property type="protein sequence ID" value="PPJ25682.1"/>
    <property type="molecule type" value="Genomic_DNA"/>
</dbReference>
<reference evidence="2 3" key="1">
    <citation type="submission" date="2018-02" db="EMBL/GenBank/DDBJ databases">
        <title>8 Nocardia nova and 1 Nocardia cyriacigeorgica strain used for evolution to TMP-SMX.</title>
        <authorList>
            <person name="Mehta H."/>
            <person name="Weng J."/>
            <person name="Shamoo Y."/>
        </authorList>
    </citation>
    <scope>NUCLEOTIDE SEQUENCE [LARGE SCALE GENOMIC DNA]</scope>
    <source>
        <strain evidence="2 3">BAA2227</strain>
    </source>
</reference>
<name>A0A2S6A279_9NOCA</name>
<feature type="domain" description="AMP-dependent synthetase/ligase" evidence="1">
    <location>
        <begin position="1"/>
        <end position="65"/>
    </location>
</feature>
<keyword evidence="3" id="KW-1185">Reference proteome</keyword>
<proteinExistence type="predicted"/>
<dbReference type="Pfam" id="PF00501">
    <property type="entry name" value="AMP-binding"/>
    <property type="match status" value="1"/>
</dbReference>
<evidence type="ECO:0000313" key="2">
    <source>
        <dbReference type="EMBL" id="PPJ25682.1"/>
    </source>
</evidence>
<comment type="caution">
    <text evidence="2">The sequence shown here is derived from an EMBL/GenBank/DDBJ whole genome shotgun (WGS) entry which is preliminary data.</text>
</comment>
<dbReference type="Proteomes" id="UP000238356">
    <property type="component" value="Unassembled WGS sequence"/>
</dbReference>
<evidence type="ECO:0000313" key="3">
    <source>
        <dbReference type="Proteomes" id="UP000238356"/>
    </source>
</evidence>
<dbReference type="InterPro" id="IPR000873">
    <property type="entry name" value="AMP-dep_synth/lig_dom"/>
</dbReference>
<dbReference type="Gene3D" id="3.40.50.980">
    <property type="match status" value="1"/>
</dbReference>
<gene>
    <name evidence="2" type="ORF">C5F51_22125</name>
</gene>
<dbReference type="SUPFAM" id="SSF56801">
    <property type="entry name" value="Acetyl-CoA synthetase-like"/>
    <property type="match status" value="1"/>
</dbReference>
<protein>
    <recommendedName>
        <fullName evidence="1">AMP-dependent synthetase/ligase domain-containing protein</fullName>
    </recommendedName>
</protein>
<evidence type="ECO:0000259" key="1">
    <source>
        <dbReference type="Pfam" id="PF00501"/>
    </source>
</evidence>
<organism evidence="2 3">
    <name type="scientific">Nocardia nova</name>
    <dbReference type="NCBI Taxonomy" id="37330"/>
    <lineage>
        <taxon>Bacteria</taxon>
        <taxon>Bacillati</taxon>
        <taxon>Actinomycetota</taxon>
        <taxon>Actinomycetes</taxon>
        <taxon>Mycobacteriales</taxon>
        <taxon>Nocardiaceae</taxon>
        <taxon>Nocardia</taxon>
    </lineage>
</organism>
<dbReference type="AlphaFoldDB" id="A0A2S6A279"/>
<sequence length="73" mass="7703">MFGVPVMCEALQALPGFDTADLSSLRLIITGASPVPVGLIRRFQARNIDLAQGYGLTEASPVASLTALAEFPR</sequence>